<feature type="transmembrane region" description="Helical" evidence="1">
    <location>
        <begin position="7"/>
        <end position="26"/>
    </location>
</feature>
<proteinExistence type="predicted"/>
<gene>
    <name evidence="2" type="ORF">KP79_PYT16313</name>
</gene>
<keyword evidence="1" id="KW-0472">Membrane</keyword>
<keyword evidence="1" id="KW-0812">Transmembrane</keyword>
<reference evidence="2 3" key="1">
    <citation type="journal article" date="2017" name="Nat. Ecol. Evol.">
        <title>Scallop genome provides insights into evolution of bilaterian karyotype and development.</title>
        <authorList>
            <person name="Wang S."/>
            <person name="Zhang J."/>
            <person name="Jiao W."/>
            <person name="Li J."/>
            <person name="Xun X."/>
            <person name="Sun Y."/>
            <person name="Guo X."/>
            <person name="Huan P."/>
            <person name="Dong B."/>
            <person name="Zhang L."/>
            <person name="Hu X."/>
            <person name="Sun X."/>
            <person name="Wang J."/>
            <person name="Zhao C."/>
            <person name="Wang Y."/>
            <person name="Wang D."/>
            <person name="Huang X."/>
            <person name="Wang R."/>
            <person name="Lv J."/>
            <person name="Li Y."/>
            <person name="Zhang Z."/>
            <person name="Liu B."/>
            <person name="Lu W."/>
            <person name="Hui Y."/>
            <person name="Liang J."/>
            <person name="Zhou Z."/>
            <person name="Hou R."/>
            <person name="Li X."/>
            <person name="Liu Y."/>
            <person name="Li H."/>
            <person name="Ning X."/>
            <person name="Lin Y."/>
            <person name="Zhao L."/>
            <person name="Xing Q."/>
            <person name="Dou J."/>
            <person name="Li Y."/>
            <person name="Mao J."/>
            <person name="Guo H."/>
            <person name="Dou H."/>
            <person name="Li T."/>
            <person name="Mu C."/>
            <person name="Jiang W."/>
            <person name="Fu Q."/>
            <person name="Fu X."/>
            <person name="Miao Y."/>
            <person name="Liu J."/>
            <person name="Yu Q."/>
            <person name="Li R."/>
            <person name="Liao H."/>
            <person name="Li X."/>
            <person name="Kong Y."/>
            <person name="Jiang Z."/>
            <person name="Chourrout D."/>
            <person name="Li R."/>
            <person name="Bao Z."/>
        </authorList>
    </citation>
    <scope>NUCLEOTIDE SEQUENCE [LARGE SCALE GENOMIC DNA]</scope>
    <source>
        <strain evidence="2 3">PY_sf001</strain>
    </source>
</reference>
<evidence type="ECO:0000256" key="1">
    <source>
        <dbReference type="SAM" id="Phobius"/>
    </source>
</evidence>
<evidence type="ECO:0000313" key="2">
    <source>
        <dbReference type="EMBL" id="OWF48067.1"/>
    </source>
</evidence>
<feature type="transmembrane region" description="Helical" evidence="1">
    <location>
        <begin position="177"/>
        <end position="201"/>
    </location>
</feature>
<accession>A0A210QH71</accession>
<dbReference type="AlphaFoldDB" id="A0A210QH71"/>
<keyword evidence="3" id="KW-1185">Reference proteome</keyword>
<keyword evidence="1" id="KW-1133">Transmembrane helix</keyword>
<protein>
    <submittedName>
        <fullName evidence="2">Uncharacterized protein</fullName>
    </submittedName>
</protein>
<dbReference type="OrthoDB" id="6204804at2759"/>
<name>A0A210QH71_MIZYE</name>
<dbReference type="EMBL" id="NEDP02003732">
    <property type="protein sequence ID" value="OWF48067.1"/>
    <property type="molecule type" value="Genomic_DNA"/>
</dbReference>
<evidence type="ECO:0000313" key="3">
    <source>
        <dbReference type="Proteomes" id="UP000242188"/>
    </source>
</evidence>
<sequence length="274" mass="29772">MAKLLNVLLFIGSVVLILKIAVVVYVPNLISYTLCISMTDLNKLMGSMASMSGTQMSLPATVESNSSPCDFQVSVSLGIWRCWMESTAPKEVAWGGFYSTLGDDIKYGFQLMTPMLDKMGVGKMLFGDKAGDALTDLVGTVALRFEIQVTLALVFAVIALKTSSVSMREKEGLMEPLIVTCSALSHLVAAILLGVTLGAYAQQLHQMSRLGDIYTMMKVTDQGYGFLVLGFVAVLVSILLAVTHLLVLVSNLKKQEERKPDVEYNLLVQNEDSP</sequence>
<feature type="transmembrane region" description="Helical" evidence="1">
    <location>
        <begin position="147"/>
        <end position="165"/>
    </location>
</feature>
<dbReference type="Proteomes" id="UP000242188">
    <property type="component" value="Unassembled WGS sequence"/>
</dbReference>
<organism evidence="2 3">
    <name type="scientific">Mizuhopecten yessoensis</name>
    <name type="common">Japanese scallop</name>
    <name type="synonym">Patinopecten yessoensis</name>
    <dbReference type="NCBI Taxonomy" id="6573"/>
    <lineage>
        <taxon>Eukaryota</taxon>
        <taxon>Metazoa</taxon>
        <taxon>Spiralia</taxon>
        <taxon>Lophotrochozoa</taxon>
        <taxon>Mollusca</taxon>
        <taxon>Bivalvia</taxon>
        <taxon>Autobranchia</taxon>
        <taxon>Pteriomorphia</taxon>
        <taxon>Pectinida</taxon>
        <taxon>Pectinoidea</taxon>
        <taxon>Pectinidae</taxon>
        <taxon>Mizuhopecten</taxon>
    </lineage>
</organism>
<comment type="caution">
    <text evidence="2">The sequence shown here is derived from an EMBL/GenBank/DDBJ whole genome shotgun (WGS) entry which is preliminary data.</text>
</comment>
<feature type="transmembrane region" description="Helical" evidence="1">
    <location>
        <begin position="224"/>
        <end position="249"/>
    </location>
</feature>